<dbReference type="InterPro" id="IPR045054">
    <property type="entry name" value="P4HA-like"/>
</dbReference>
<dbReference type="GO" id="GO:0005783">
    <property type="term" value="C:endoplasmic reticulum"/>
    <property type="evidence" value="ECO:0007669"/>
    <property type="project" value="TreeGrafter"/>
</dbReference>
<sequence length="240" mass="26290">MAKKKAAPAAPAGTGTIAGGKPSAAPSFPPLAPKSQSDVTSTVLLEDQILLLDNLFSYEECRRFVKFIDGLPLELTPPKKRGEAVRVNHRLSITSVNFAEQFFEVIKPHLPLFPYPASRKRPNATARAAHSLNSNIRLYKYTPSQHFGQHYDDAVRDTETGATSEWTLLVYLTGAEDGVQGGETIFYTSDKGKSSSAIVAPLTRGTVLLHRHGHDCLLHEGSQVRSGIKYVLRSDVMFVD</sequence>
<feature type="domain" description="Fe2OG dioxygenase" evidence="7">
    <location>
        <begin position="131"/>
        <end position="240"/>
    </location>
</feature>
<evidence type="ECO:0000313" key="9">
    <source>
        <dbReference type="Proteomes" id="UP000298327"/>
    </source>
</evidence>
<dbReference type="OrthoDB" id="69177at2759"/>
<dbReference type="PANTHER" id="PTHR10869:SF236">
    <property type="entry name" value="PROLYL 4-HYDROXYLASE ALPHA SUBUNIT DOMAIN-CONTAINING PROTEIN"/>
    <property type="match status" value="1"/>
</dbReference>
<comment type="cofactor">
    <cofactor evidence="1">
        <name>L-ascorbate</name>
        <dbReference type="ChEBI" id="CHEBI:38290"/>
    </cofactor>
</comment>
<dbReference type="Gene3D" id="2.60.120.620">
    <property type="entry name" value="q2cbj1_9rhob like domain"/>
    <property type="match status" value="1"/>
</dbReference>
<dbReference type="GO" id="GO:0004656">
    <property type="term" value="F:procollagen-proline 4-dioxygenase activity"/>
    <property type="evidence" value="ECO:0007669"/>
    <property type="project" value="TreeGrafter"/>
</dbReference>
<keyword evidence="9" id="KW-1185">Reference proteome</keyword>
<name>A0A4Y9ZC58_9AGAM</name>
<dbReference type="AlphaFoldDB" id="A0A4Y9ZC58"/>
<keyword evidence="3" id="KW-0223">Dioxygenase</keyword>
<dbReference type="InterPro" id="IPR005123">
    <property type="entry name" value="Oxoglu/Fe-dep_dioxygenase_dom"/>
</dbReference>
<evidence type="ECO:0000259" key="7">
    <source>
        <dbReference type="PROSITE" id="PS51471"/>
    </source>
</evidence>
<protein>
    <recommendedName>
        <fullName evidence="7">Fe2OG dioxygenase domain-containing protein</fullName>
    </recommendedName>
</protein>
<evidence type="ECO:0000256" key="2">
    <source>
        <dbReference type="ARBA" id="ARBA00022723"/>
    </source>
</evidence>
<evidence type="ECO:0000313" key="8">
    <source>
        <dbReference type="EMBL" id="TFY72375.1"/>
    </source>
</evidence>
<dbReference type="EMBL" id="SEOQ01000016">
    <property type="protein sequence ID" value="TFY72375.1"/>
    <property type="molecule type" value="Genomic_DNA"/>
</dbReference>
<keyword evidence="4" id="KW-0560">Oxidoreductase</keyword>
<dbReference type="GO" id="GO:0031418">
    <property type="term" value="F:L-ascorbic acid binding"/>
    <property type="evidence" value="ECO:0007669"/>
    <property type="project" value="InterPro"/>
</dbReference>
<evidence type="ECO:0000256" key="4">
    <source>
        <dbReference type="ARBA" id="ARBA00023002"/>
    </source>
</evidence>
<keyword evidence="2" id="KW-0479">Metal-binding</keyword>
<evidence type="ECO:0000256" key="6">
    <source>
        <dbReference type="SAM" id="MobiDB-lite"/>
    </source>
</evidence>
<dbReference type="PROSITE" id="PS51471">
    <property type="entry name" value="FE2OG_OXY"/>
    <property type="match status" value="1"/>
</dbReference>
<evidence type="ECO:0000256" key="3">
    <source>
        <dbReference type="ARBA" id="ARBA00022964"/>
    </source>
</evidence>
<dbReference type="InterPro" id="IPR044862">
    <property type="entry name" value="Pro_4_hyd_alph_FE2OG_OXY"/>
</dbReference>
<feature type="compositionally biased region" description="Low complexity" evidence="6">
    <location>
        <begin position="7"/>
        <end position="26"/>
    </location>
</feature>
<dbReference type="Proteomes" id="UP000298327">
    <property type="component" value="Unassembled WGS sequence"/>
</dbReference>
<accession>A0A4Y9ZC58</accession>
<organism evidence="8 9">
    <name type="scientific">Dentipellis fragilis</name>
    <dbReference type="NCBI Taxonomy" id="205917"/>
    <lineage>
        <taxon>Eukaryota</taxon>
        <taxon>Fungi</taxon>
        <taxon>Dikarya</taxon>
        <taxon>Basidiomycota</taxon>
        <taxon>Agaricomycotina</taxon>
        <taxon>Agaricomycetes</taxon>
        <taxon>Russulales</taxon>
        <taxon>Hericiaceae</taxon>
        <taxon>Dentipellis</taxon>
    </lineage>
</organism>
<feature type="region of interest" description="Disordered" evidence="6">
    <location>
        <begin position="1"/>
        <end position="33"/>
    </location>
</feature>
<dbReference type="InterPro" id="IPR006620">
    <property type="entry name" value="Pro_4_hyd_alph"/>
</dbReference>
<comment type="caution">
    <text evidence="8">The sequence shown here is derived from an EMBL/GenBank/DDBJ whole genome shotgun (WGS) entry which is preliminary data.</text>
</comment>
<dbReference type="PANTHER" id="PTHR10869">
    <property type="entry name" value="PROLYL 4-HYDROXYLASE ALPHA SUBUNIT"/>
    <property type="match status" value="1"/>
</dbReference>
<gene>
    <name evidence="8" type="ORF">EVG20_g623</name>
</gene>
<dbReference type="SMART" id="SM00702">
    <property type="entry name" value="P4Hc"/>
    <property type="match status" value="1"/>
</dbReference>
<dbReference type="GO" id="GO:0005506">
    <property type="term" value="F:iron ion binding"/>
    <property type="evidence" value="ECO:0007669"/>
    <property type="project" value="InterPro"/>
</dbReference>
<reference evidence="8 9" key="1">
    <citation type="submission" date="2019-02" db="EMBL/GenBank/DDBJ databases">
        <title>Genome sequencing of the rare red list fungi Dentipellis fragilis.</title>
        <authorList>
            <person name="Buettner E."/>
            <person name="Kellner H."/>
        </authorList>
    </citation>
    <scope>NUCLEOTIDE SEQUENCE [LARGE SCALE GENOMIC DNA]</scope>
    <source>
        <strain evidence="8 9">DSM 105465</strain>
    </source>
</reference>
<evidence type="ECO:0000256" key="5">
    <source>
        <dbReference type="ARBA" id="ARBA00023004"/>
    </source>
</evidence>
<dbReference type="Pfam" id="PF13640">
    <property type="entry name" value="2OG-FeII_Oxy_3"/>
    <property type="match status" value="1"/>
</dbReference>
<proteinExistence type="predicted"/>
<evidence type="ECO:0000256" key="1">
    <source>
        <dbReference type="ARBA" id="ARBA00001961"/>
    </source>
</evidence>
<keyword evidence="5" id="KW-0408">Iron</keyword>